<sequence length="615" mass="73357">MLKGLYSPQNTSLFTKNARIRGKDALCFEHNLHNSNGNTINQVSYNQQRFFVSWKYNDRRDSDRRNKYRSRSDFDHERYSSRENFEHKSREEEKDISYKIWHAPKKDDYRRTGIHEGTERENDDYVRERSSKSFYGSKSSETEAYKRYQQEDFDEFDKYNREPKKRGVDLHQRGSGFFKGVFEPWKSKETQYERPIYGTRDRTRPNLSGSQGKNIKGSIGDFFNTSVSKKPLDIRDNDTLSNSTKNIEPQELSAAFERETFEQEASYDESRTRNFADRLRLSKIALKRKGDHDENTSEKDRDKELKSESQFNHELNQNERYRRNDDYYLEEENYKERDYNDGFNRNYSFPRRDGYDKRELYEPRDRNFGRRDDHMGGSGRKMFENVRRDLNRAEHERATLGDRDILTWGKYPSKSKELRDRRSNPLTKKNLYKHPWPNLFQRLHGVQDKTIIHFENLRTKKQYRWEQQKVMVQGEAKILDLVNKGFYVKNLIVTAPYKPKTRYEIQPPALDYIEKPPSIMAENYYLMSIDMVRKILGSAAKPEKHELVAEFSFPTIEFPPKAEINRIIVLENVNDAYDLGMLIRSAKAMGWQGVYLINKSGDVYNDFVLRTSDFH</sequence>
<dbReference type="InterPro" id="IPR029028">
    <property type="entry name" value="Alpha/beta_knot_MTases"/>
</dbReference>
<feature type="compositionally biased region" description="Basic and acidic residues" evidence="1">
    <location>
        <begin position="316"/>
        <end position="326"/>
    </location>
</feature>
<evidence type="ECO:0000256" key="1">
    <source>
        <dbReference type="SAM" id="MobiDB-lite"/>
    </source>
</evidence>
<name>A0A9N9A0U6_9GLOM</name>
<organism evidence="2 3">
    <name type="scientific">Acaulospora morrowiae</name>
    <dbReference type="NCBI Taxonomy" id="94023"/>
    <lineage>
        <taxon>Eukaryota</taxon>
        <taxon>Fungi</taxon>
        <taxon>Fungi incertae sedis</taxon>
        <taxon>Mucoromycota</taxon>
        <taxon>Glomeromycotina</taxon>
        <taxon>Glomeromycetes</taxon>
        <taxon>Diversisporales</taxon>
        <taxon>Acaulosporaceae</taxon>
        <taxon>Acaulospora</taxon>
    </lineage>
</organism>
<feature type="region of interest" description="Disordered" evidence="1">
    <location>
        <begin position="112"/>
        <end position="143"/>
    </location>
</feature>
<feature type="region of interest" description="Disordered" evidence="1">
    <location>
        <begin position="288"/>
        <end position="326"/>
    </location>
</feature>
<dbReference type="InterPro" id="IPR051259">
    <property type="entry name" value="rRNA_Methyltransferase"/>
</dbReference>
<dbReference type="PANTHER" id="PTHR43191:SF2">
    <property type="entry name" value="RRNA METHYLTRANSFERASE 3, MITOCHONDRIAL"/>
    <property type="match status" value="1"/>
</dbReference>
<evidence type="ECO:0000313" key="3">
    <source>
        <dbReference type="Proteomes" id="UP000789342"/>
    </source>
</evidence>
<dbReference type="InterPro" id="IPR029026">
    <property type="entry name" value="tRNA_m1G_MTases_N"/>
</dbReference>
<protein>
    <submittedName>
        <fullName evidence="2">14177_t:CDS:1</fullName>
    </submittedName>
</protein>
<dbReference type="EMBL" id="CAJVPV010001960">
    <property type="protein sequence ID" value="CAG8513732.1"/>
    <property type="molecule type" value="Genomic_DNA"/>
</dbReference>
<reference evidence="2" key="1">
    <citation type="submission" date="2021-06" db="EMBL/GenBank/DDBJ databases">
        <authorList>
            <person name="Kallberg Y."/>
            <person name="Tangrot J."/>
            <person name="Rosling A."/>
        </authorList>
    </citation>
    <scope>NUCLEOTIDE SEQUENCE</scope>
    <source>
        <strain evidence="2">CL551</strain>
    </source>
</reference>
<evidence type="ECO:0000313" key="2">
    <source>
        <dbReference type="EMBL" id="CAG8513732.1"/>
    </source>
</evidence>
<feature type="compositionally biased region" description="Basic and acidic residues" evidence="1">
    <location>
        <begin position="288"/>
        <end position="307"/>
    </location>
</feature>
<dbReference type="Gene3D" id="3.40.1280.10">
    <property type="match status" value="1"/>
</dbReference>
<accession>A0A9N9A0U6</accession>
<dbReference type="Proteomes" id="UP000789342">
    <property type="component" value="Unassembled WGS sequence"/>
</dbReference>
<gene>
    <name evidence="2" type="ORF">AMORRO_LOCUS3858</name>
</gene>
<feature type="non-terminal residue" evidence="2">
    <location>
        <position position="615"/>
    </location>
</feature>
<feature type="region of interest" description="Disordered" evidence="1">
    <location>
        <begin position="62"/>
        <end position="88"/>
    </location>
</feature>
<comment type="caution">
    <text evidence="2">The sequence shown here is derived from an EMBL/GenBank/DDBJ whole genome shotgun (WGS) entry which is preliminary data.</text>
</comment>
<keyword evidence="3" id="KW-1185">Reference proteome</keyword>
<proteinExistence type="predicted"/>
<feature type="compositionally biased region" description="Basic and acidic residues" evidence="1">
    <location>
        <begin position="112"/>
        <end position="131"/>
    </location>
</feature>
<dbReference type="AlphaFoldDB" id="A0A9N9A0U6"/>
<dbReference type="PANTHER" id="PTHR43191">
    <property type="entry name" value="RRNA METHYLTRANSFERASE 3"/>
    <property type="match status" value="1"/>
</dbReference>
<dbReference type="OrthoDB" id="270651at2759"/>
<dbReference type="GO" id="GO:0003723">
    <property type="term" value="F:RNA binding"/>
    <property type="evidence" value="ECO:0007669"/>
    <property type="project" value="TreeGrafter"/>
</dbReference>
<dbReference type="SUPFAM" id="SSF75217">
    <property type="entry name" value="alpha/beta knot"/>
    <property type="match status" value="1"/>
</dbReference>